<dbReference type="AlphaFoldDB" id="A0AA48I1P6"/>
<dbReference type="EMBL" id="AP027268">
    <property type="protein sequence ID" value="BDW94126.1"/>
    <property type="molecule type" value="Genomic_DNA"/>
</dbReference>
<dbReference type="Proteomes" id="UP001330184">
    <property type="component" value="Chromosome"/>
</dbReference>
<name>A0AA48I1P6_9FLAO</name>
<accession>A0AA48I1P6</accession>
<evidence type="ECO:0000313" key="2">
    <source>
        <dbReference type="Proteomes" id="UP001330184"/>
    </source>
</evidence>
<dbReference type="RefSeq" id="WP_224836865.1">
    <property type="nucleotide sequence ID" value="NZ_AP027268.1"/>
</dbReference>
<evidence type="ECO:0000313" key="1">
    <source>
        <dbReference type="EMBL" id="BDW94126.1"/>
    </source>
</evidence>
<sequence>MESKAPKSIQDRQEMLLLRVERNDRMVQRLSQKLNSYTYEPKCPQRFEKFHELKDGIHNFRKHQKSLMQKVQQKKNDLSHGLEKEIRVHLDRFKKLESDFASYLFSLDRPL</sequence>
<reference evidence="1 2" key="1">
    <citation type="submission" date="2023-01" db="EMBL/GenBank/DDBJ databases">
        <title>Complete genome sequence of Muricauda aquimarina strain IFOP_LL357.</title>
        <authorList>
            <person name="Gajardo G."/>
            <person name="Ueki S."/>
            <person name="Maruyama F."/>
        </authorList>
    </citation>
    <scope>NUCLEOTIDE SEQUENCE [LARGE SCALE GENOMIC DNA]</scope>
    <source>
        <strain evidence="1 2">IFOP_LL357</strain>
    </source>
</reference>
<keyword evidence="2" id="KW-1185">Reference proteome</keyword>
<protein>
    <submittedName>
        <fullName evidence="1">Uncharacterized protein</fullName>
    </submittedName>
</protein>
<proteinExistence type="predicted"/>
<gene>
    <name evidence="1" type="ORF">MACH07_29580</name>
</gene>
<organism evidence="1 2">
    <name type="scientific">Flagellimonas marinaquae</name>
    <dbReference type="NCBI Taxonomy" id="254955"/>
    <lineage>
        <taxon>Bacteria</taxon>
        <taxon>Pseudomonadati</taxon>
        <taxon>Bacteroidota</taxon>
        <taxon>Flavobacteriia</taxon>
        <taxon>Flavobacteriales</taxon>
        <taxon>Flavobacteriaceae</taxon>
        <taxon>Flagellimonas</taxon>
    </lineage>
</organism>